<accession>A0A495QBN6</accession>
<dbReference type="AlphaFoldDB" id="A0A495QBN6"/>
<proteinExistence type="predicted"/>
<feature type="transmembrane region" description="Helical" evidence="1">
    <location>
        <begin position="83"/>
        <end position="106"/>
    </location>
</feature>
<dbReference type="OrthoDB" id="3435720at2"/>
<keyword evidence="1" id="KW-1133">Transmembrane helix</keyword>
<keyword evidence="1" id="KW-0812">Transmembrane</keyword>
<evidence type="ECO:0000313" key="2">
    <source>
        <dbReference type="EMBL" id="RKS68904.1"/>
    </source>
</evidence>
<dbReference type="EMBL" id="RBWU01000007">
    <property type="protein sequence ID" value="RKS68904.1"/>
    <property type="molecule type" value="Genomic_DNA"/>
</dbReference>
<gene>
    <name evidence="2" type="ORF">BZB76_6042</name>
</gene>
<dbReference type="RefSeq" id="WP_121437733.1">
    <property type="nucleotide sequence ID" value="NZ_RBWU01000007.1"/>
</dbReference>
<name>A0A495QBN6_9ACTN</name>
<evidence type="ECO:0000256" key="1">
    <source>
        <dbReference type="SAM" id="Phobius"/>
    </source>
</evidence>
<evidence type="ECO:0000313" key="3">
    <source>
        <dbReference type="Proteomes" id="UP000274601"/>
    </source>
</evidence>
<organism evidence="2 3">
    <name type="scientific">Actinomadura pelletieri DSM 43383</name>
    <dbReference type="NCBI Taxonomy" id="1120940"/>
    <lineage>
        <taxon>Bacteria</taxon>
        <taxon>Bacillati</taxon>
        <taxon>Actinomycetota</taxon>
        <taxon>Actinomycetes</taxon>
        <taxon>Streptosporangiales</taxon>
        <taxon>Thermomonosporaceae</taxon>
        <taxon>Actinomadura</taxon>
    </lineage>
</organism>
<reference evidence="2 3" key="1">
    <citation type="submission" date="2018-10" db="EMBL/GenBank/DDBJ databases">
        <title>Genomic Encyclopedia of Archaeal and Bacterial Type Strains, Phase II (KMG-II): from individual species to whole genera.</title>
        <authorList>
            <person name="Goeker M."/>
        </authorList>
    </citation>
    <scope>NUCLEOTIDE SEQUENCE [LARGE SCALE GENOMIC DNA]</scope>
    <source>
        <strain evidence="2 3">DSM 43383</strain>
    </source>
</reference>
<protein>
    <submittedName>
        <fullName evidence="2">Uncharacterized protein</fullName>
    </submittedName>
</protein>
<keyword evidence="3" id="KW-1185">Reference proteome</keyword>
<feature type="transmembrane region" description="Helical" evidence="1">
    <location>
        <begin position="148"/>
        <end position="168"/>
    </location>
</feature>
<comment type="caution">
    <text evidence="2">The sequence shown here is derived from an EMBL/GenBank/DDBJ whole genome shotgun (WGS) entry which is preliminary data.</text>
</comment>
<keyword evidence="1" id="KW-0472">Membrane</keyword>
<dbReference type="Proteomes" id="UP000274601">
    <property type="component" value="Unassembled WGS sequence"/>
</dbReference>
<sequence>MITIKGRAAASPDRLDRDDTVKLLRGLSAQDRLRGRAPQLARLADDLEAERDLGRWAAMDLYAAFLQGDTLGERPRRPTRRRLGGALDLLPTVVIFLPIMLTWFGLFKATAAYRESRGDPALTGKSFLEQWQTGFNGRLGEPFYFDRIALWTLLAIGFLITVSLVQAVTRRSADRADEQERARLSRELASAIFAADFHLSLFRMDDASRVDHAARQLEDAADEARKAGAIAVDLQKQAHQSMEHAEKLAAALLKSDDTVRTAAERLADSAADIGKCLAQVAAAAADLSSSSTADSERLRKAVAEAAVELRSAADADRERLGDRIAAALDTSGSAIRTALDDWRTEGAMYSHRHETTADHLGLIVGRVEELMDRTSRALDTVATAVKAVEDQSERLLAGLPLAEDLTRALNEEFAGLREAVDRLQDGLGRVGGRRRWFR</sequence>